<accession>A0A6V7VNT3</accession>
<dbReference type="EMBL" id="CAJEWN010000279">
    <property type="protein sequence ID" value="CAD2176563.1"/>
    <property type="molecule type" value="Genomic_DNA"/>
</dbReference>
<dbReference type="AlphaFoldDB" id="A0A6V7VNT3"/>
<dbReference type="Proteomes" id="UP000580250">
    <property type="component" value="Unassembled WGS sequence"/>
</dbReference>
<comment type="caution">
    <text evidence="1">The sequence shown here is derived from an EMBL/GenBank/DDBJ whole genome shotgun (WGS) entry which is preliminary data.</text>
</comment>
<gene>
    <name evidence="1" type="ORF">MENT_LOCUS28381</name>
</gene>
<evidence type="ECO:0000313" key="1">
    <source>
        <dbReference type="EMBL" id="CAD2176563.1"/>
    </source>
</evidence>
<name>A0A6V7VNT3_MELEN</name>
<evidence type="ECO:0000313" key="2">
    <source>
        <dbReference type="Proteomes" id="UP000580250"/>
    </source>
</evidence>
<protein>
    <submittedName>
        <fullName evidence="1">Uncharacterized protein</fullName>
    </submittedName>
</protein>
<organism evidence="1 2">
    <name type="scientific">Meloidogyne enterolobii</name>
    <name type="common">Root-knot nematode worm</name>
    <name type="synonym">Meloidogyne mayaguensis</name>
    <dbReference type="NCBI Taxonomy" id="390850"/>
    <lineage>
        <taxon>Eukaryota</taxon>
        <taxon>Metazoa</taxon>
        <taxon>Ecdysozoa</taxon>
        <taxon>Nematoda</taxon>
        <taxon>Chromadorea</taxon>
        <taxon>Rhabditida</taxon>
        <taxon>Tylenchina</taxon>
        <taxon>Tylenchomorpha</taxon>
        <taxon>Tylenchoidea</taxon>
        <taxon>Meloidogynidae</taxon>
        <taxon>Meloidogyninae</taxon>
        <taxon>Meloidogyne</taxon>
    </lineage>
</organism>
<reference evidence="1 2" key="1">
    <citation type="submission" date="2020-08" db="EMBL/GenBank/DDBJ databases">
        <authorList>
            <person name="Koutsovoulos G."/>
            <person name="Danchin GJ E."/>
        </authorList>
    </citation>
    <scope>NUCLEOTIDE SEQUENCE [LARGE SCALE GENOMIC DNA]</scope>
</reference>
<proteinExistence type="predicted"/>
<sequence>MAIAWATGTDYNSVEDYDLVMLDFDNVNIWQRLRTYPVVSNDPSRGGQGMRTLVTIYKCRTANCGAHAKVVKRTKIRNEAFVSAVVFLSVAEHVGHLRRSESEMNAFRQGIQRG</sequence>